<dbReference type="PANTHER" id="PTHR35791:SF1">
    <property type="entry name" value="UPF0754 MEMBRANE PROTEIN YHEB"/>
    <property type="match status" value="1"/>
</dbReference>
<feature type="transmembrane region" description="Helical" evidence="2">
    <location>
        <begin position="585"/>
        <end position="606"/>
    </location>
</feature>
<keyword evidence="2" id="KW-0472">Membrane</keyword>
<evidence type="ECO:0000313" key="3">
    <source>
        <dbReference type="EMBL" id="CAK0794294.1"/>
    </source>
</evidence>
<name>A0ABN9PQY8_9DINO</name>
<dbReference type="EMBL" id="CAUYUJ010001115">
    <property type="protein sequence ID" value="CAK0794294.1"/>
    <property type="molecule type" value="Genomic_DNA"/>
</dbReference>
<feature type="compositionally biased region" description="Low complexity" evidence="1">
    <location>
        <begin position="93"/>
        <end position="104"/>
    </location>
</feature>
<keyword evidence="4" id="KW-1185">Reference proteome</keyword>
<evidence type="ECO:0008006" key="5">
    <source>
        <dbReference type="Google" id="ProtNLM"/>
    </source>
</evidence>
<keyword evidence="2" id="KW-0812">Transmembrane</keyword>
<evidence type="ECO:0000313" key="4">
    <source>
        <dbReference type="Proteomes" id="UP001189429"/>
    </source>
</evidence>
<organism evidence="3 4">
    <name type="scientific">Prorocentrum cordatum</name>
    <dbReference type="NCBI Taxonomy" id="2364126"/>
    <lineage>
        <taxon>Eukaryota</taxon>
        <taxon>Sar</taxon>
        <taxon>Alveolata</taxon>
        <taxon>Dinophyceae</taxon>
        <taxon>Prorocentrales</taxon>
        <taxon>Prorocentraceae</taxon>
        <taxon>Prorocentrum</taxon>
    </lineage>
</organism>
<reference evidence="3" key="1">
    <citation type="submission" date="2023-10" db="EMBL/GenBank/DDBJ databases">
        <authorList>
            <person name="Chen Y."/>
            <person name="Shah S."/>
            <person name="Dougan E. K."/>
            <person name="Thang M."/>
            <person name="Chan C."/>
        </authorList>
    </citation>
    <scope>NUCLEOTIDE SEQUENCE [LARGE SCALE GENOMIC DNA]</scope>
</reference>
<proteinExistence type="predicted"/>
<comment type="caution">
    <text evidence="3">The sequence shown here is derived from an EMBL/GenBank/DDBJ whole genome shotgun (WGS) entry which is preliminary data.</text>
</comment>
<accession>A0ABN9PQY8</accession>
<feature type="transmembrane region" description="Helical" evidence="2">
    <location>
        <begin position="156"/>
        <end position="176"/>
    </location>
</feature>
<feature type="transmembrane region" description="Helical" evidence="2">
    <location>
        <begin position="188"/>
        <end position="212"/>
    </location>
</feature>
<protein>
    <recommendedName>
        <fullName evidence="5">Glycerophosphocholine acyltransferase 1</fullName>
    </recommendedName>
</protein>
<feature type="transmembrane region" description="Helical" evidence="2">
    <location>
        <begin position="406"/>
        <end position="427"/>
    </location>
</feature>
<dbReference type="PANTHER" id="PTHR35791">
    <property type="entry name" value="UPF0754 MEMBRANE PROTEIN YHEB"/>
    <property type="match status" value="1"/>
</dbReference>
<dbReference type="Proteomes" id="UP001189429">
    <property type="component" value="Unassembled WGS sequence"/>
</dbReference>
<feature type="transmembrane region" description="Helical" evidence="2">
    <location>
        <begin position="375"/>
        <end position="394"/>
    </location>
</feature>
<gene>
    <name evidence="3" type="ORF">PCOR1329_LOCUS4354</name>
</gene>
<keyword evidence="2" id="KW-1133">Transmembrane helix</keyword>
<evidence type="ECO:0000256" key="2">
    <source>
        <dbReference type="SAM" id="Phobius"/>
    </source>
</evidence>
<evidence type="ECO:0000256" key="1">
    <source>
        <dbReference type="SAM" id="MobiDB-lite"/>
    </source>
</evidence>
<feature type="region of interest" description="Disordered" evidence="1">
    <location>
        <begin position="84"/>
        <end position="129"/>
    </location>
</feature>
<sequence>MLSACYKTRRQDSEDYVDVERVEYASTTGRAVAPMAVPLAGHAGRAGAPQAARAGQPPSRAGPFACCTVPKACREQSLDGTINLDPVAPTQYPASGPAPAAAQPSKPPRGNSVDKAPSGYRALPDSDSEDDATKFINSLRRDVSGVNDDIRGLKNYLIALLALIGLLGVCLLYVAYGELSLEMQGKARHWTLLASIPSVACVVTWLHIWMAIRMMFLPLRFLGLWQYGDTGLGVGWQGVVPRKAHKMAKTSYKQARPYLDGPRDWLKRVDPKKLVSKIRPQLKQVMEDALHRAGTRHFHRTGQRALFEGTRVTLSEAAFVKVHENCGDLWEQFTDLLCDPDIGIDNDGMIVKVFTENKETLNRFFLTLGEQEFKFIESFGALLGFLCGLLQLFFYNRMDERGRAILLPATGFFLGIATNWIAIMMVFKPCFPHPVKVCGWHLFTIQGLFLKRQPEVCKLYAKMLCEHFLSFDKVVEYLGTMDELWGKLKAGYVEFSARTMHQTLGSTGSWLASGALGKAKFEEFEEDLKSELVQGLKNAHDLHKISGRYIGKESKIEENNCMALRRMPPDEFENLLHPVFQEDEWILILLGGVMGIVVGVAQVYLLGST</sequence>